<evidence type="ECO:0000256" key="1">
    <source>
        <dbReference type="SAM" id="MobiDB-lite"/>
    </source>
</evidence>
<feature type="region of interest" description="Disordered" evidence="1">
    <location>
        <begin position="332"/>
        <end position="355"/>
    </location>
</feature>
<proteinExistence type="predicted"/>
<dbReference type="AlphaFoldDB" id="A0A370TLB0"/>
<dbReference type="OrthoDB" id="37886at2759"/>
<keyword evidence="3" id="KW-1185">Reference proteome</keyword>
<protein>
    <submittedName>
        <fullName evidence="2">Uncharacterized protein</fullName>
    </submittedName>
</protein>
<sequence>MLIFGYSKGYSSLQASSFLNSPSTYDSKQSAQENWRSYLPRRSSLGIKRQIPSTTKMPDAIRNPKLPGAIASQCRPHSTTSYQPLSLEKARAPNHTNTAQVLRDEPLSANTHLNAQRATPSAKEGGYSIQSILGVAGIHDEVPTAAGTAKKQGQMTGSGSQVVVRVARSRNAPKRGLAQDTRGGVQSQRPRKSVRAPAGKVISVDFCLASRACCHLSTRSHNLKTMAIVKPSAFWSPTHRPFKVLTSLISTHPPAVCATFAINIAARCRNQIACIWLNPKGLNTYFNTGFRADDDNISPSKSHSADGRTSRTRGLNIDKQLACLTLISPEPLDTASGKDRPSATSNLTTNEHYPY</sequence>
<feature type="compositionally biased region" description="Polar residues" evidence="1">
    <location>
        <begin position="342"/>
        <end position="355"/>
    </location>
</feature>
<dbReference type="EMBL" id="NPIC01000004">
    <property type="protein sequence ID" value="RDL36305.1"/>
    <property type="molecule type" value="Genomic_DNA"/>
</dbReference>
<dbReference type="Proteomes" id="UP000254866">
    <property type="component" value="Unassembled WGS sequence"/>
</dbReference>
<evidence type="ECO:0000313" key="2">
    <source>
        <dbReference type="EMBL" id="RDL36305.1"/>
    </source>
</evidence>
<accession>A0A370TLB0</accession>
<dbReference type="GeneID" id="43598506"/>
<organism evidence="2 3">
    <name type="scientific">Venustampulla echinocandica</name>
    <dbReference type="NCBI Taxonomy" id="2656787"/>
    <lineage>
        <taxon>Eukaryota</taxon>
        <taxon>Fungi</taxon>
        <taxon>Dikarya</taxon>
        <taxon>Ascomycota</taxon>
        <taxon>Pezizomycotina</taxon>
        <taxon>Leotiomycetes</taxon>
        <taxon>Helotiales</taxon>
        <taxon>Pleuroascaceae</taxon>
        <taxon>Venustampulla</taxon>
    </lineage>
</organism>
<comment type="caution">
    <text evidence="2">The sequence shown here is derived from an EMBL/GenBank/DDBJ whole genome shotgun (WGS) entry which is preliminary data.</text>
</comment>
<gene>
    <name evidence="2" type="ORF">BP5553_05657</name>
</gene>
<reference evidence="2 3" key="1">
    <citation type="journal article" date="2018" name="IMA Fungus">
        <title>IMA Genome-F 9: Draft genome sequence of Annulohypoxylon stygium, Aspergillus mulundensis, Berkeleyomyces basicola (syn. Thielaviopsis basicola), Ceratocystis smalleyi, two Cercospora beticola strains, Coleophoma cylindrospora, Fusarium fracticaudum, Phialophora cf. hyalina, and Morchella septimelata.</title>
        <authorList>
            <person name="Wingfield B.D."/>
            <person name="Bills G.F."/>
            <person name="Dong Y."/>
            <person name="Huang W."/>
            <person name="Nel W.J."/>
            <person name="Swalarsk-Parry B.S."/>
            <person name="Vaghefi N."/>
            <person name="Wilken P.M."/>
            <person name="An Z."/>
            <person name="de Beer Z.W."/>
            <person name="De Vos L."/>
            <person name="Chen L."/>
            <person name="Duong T.A."/>
            <person name="Gao Y."/>
            <person name="Hammerbacher A."/>
            <person name="Kikkert J.R."/>
            <person name="Li Y."/>
            <person name="Li H."/>
            <person name="Li K."/>
            <person name="Li Q."/>
            <person name="Liu X."/>
            <person name="Ma X."/>
            <person name="Naidoo K."/>
            <person name="Pethybridge S.J."/>
            <person name="Sun J."/>
            <person name="Steenkamp E.T."/>
            <person name="van der Nest M.A."/>
            <person name="van Wyk S."/>
            <person name="Wingfield M.J."/>
            <person name="Xiong C."/>
            <person name="Yue Q."/>
            <person name="Zhang X."/>
        </authorList>
    </citation>
    <scope>NUCLEOTIDE SEQUENCE [LARGE SCALE GENOMIC DNA]</scope>
    <source>
        <strain evidence="2 3">BP 5553</strain>
    </source>
</reference>
<dbReference type="RefSeq" id="XP_031868961.1">
    <property type="nucleotide sequence ID" value="XM_032014280.1"/>
</dbReference>
<name>A0A370TLB0_9HELO</name>
<feature type="region of interest" description="Disordered" evidence="1">
    <location>
        <begin position="170"/>
        <end position="195"/>
    </location>
</feature>
<evidence type="ECO:0000313" key="3">
    <source>
        <dbReference type="Proteomes" id="UP000254866"/>
    </source>
</evidence>